<comment type="caution">
    <text evidence="1">The sequence shown here is derived from an EMBL/GenBank/DDBJ whole genome shotgun (WGS) entry which is preliminary data.</text>
</comment>
<proteinExistence type="predicted"/>
<dbReference type="Proteomes" id="UP001431634">
    <property type="component" value="Unassembled WGS sequence"/>
</dbReference>
<dbReference type="EMBL" id="JASBAO010000001">
    <property type="protein sequence ID" value="MDI2089779.1"/>
    <property type="molecule type" value="Genomic_DNA"/>
</dbReference>
<sequence>MKPLFLSFAFISSIFTYNSSYALDTKQKPSPYEAAVQTIQQTMPSKVTIDGKRIFSVELNHECMATVIMDPKRQYPFMLNEWPQKGKIDDSGYSAFVLKDTYNKPHILRTDPIKGKKYLKSIDFLISNCIKSLKQKELSQSKEQEKP</sequence>
<reference evidence="1" key="1">
    <citation type="submission" date="2023-05" db="EMBL/GenBank/DDBJ databases">
        <title>Whole genome sequence of Commensalibacter sp.</title>
        <authorList>
            <person name="Charoenyingcharoen P."/>
            <person name="Yukphan P."/>
        </authorList>
    </citation>
    <scope>NUCLEOTIDE SEQUENCE</scope>
    <source>
        <strain evidence="1">TBRC 16381</strain>
    </source>
</reference>
<name>A0ABT6PY41_9PROT</name>
<evidence type="ECO:0000313" key="1">
    <source>
        <dbReference type="EMBL" id="MDI2089779.1"/>
    </source>
</evidence>
<gene>
    <name evidence="1" type="ORF">QJV27_00050</name>
</gene>
<accession>A0ABT6PY41</accession>
<dbReference type="RefSeq" id="WP_281446957.1">
    <property type="nucleotide sequence ID" value="NZ_JASBAO010000001.1"/>
</dbReference>
<keyword evidence="2" id="KW-1185">Reference proteome</keyword>
<organism evidence="1 2">
    <name type="scientific">Commensalibacter oyaizuii</name>
    <dbReference type="NCBI Taxonomy" id="3043873"/>
    <lineage>
        <taxon>Bacteria</taxon>
        <taxon>Pseudomonadati</taxon>
        <taxon>Pseudomonadota</taxon>
        <taxon>Alphaproteobacteria</taxon>
        <taxon>Acetobacterales</taxon>
        <taxon>Acetobacteraceae</taxon>
    </lineage>
</organism>
<evidence type="ECO:0000313" key="2">
    <source>
        <dbReference type="Proteomes" id="UP001431634"/>
    </source>
</evidence>
<protein>
    <submittedName>
        <fullName evidence="1">Uncharacterized protein</fullName>
    </submittedName>
</protein>